<sequence length="626" mass="68576">MANVFLKRIASAWDRIARNNLNDNFDSIEQGFTKAAAELNAHKNASPAHKSEQIQHGLFTAANRLDNLNARFANLVVNHDGEDVKEVVDLRVALDASTHPTAKDRFDYDFVKLMKKIEDMAVFVSLRPYLEKYGNFDDAMQAALDLSKSTPITLVVPPGNYTQTRTLRIFRNTRLIVQGGAVIKRNFVGSMLVNGLETDNFSGYNGHGNIVIEGGGTFDSNGAVIKQQCSVFGFAHADGIIIRDITVLDVCGGHAFDCAGNQNVLIENVKFKGYADYVGDRWFSAAIQIDLMRSSANFGAFGSYDQTVTRNIVIRGNYFGRSSKLGGWARAVDSHTSTDGVWYSVIRILDNVIEDTTEYAISGNKWYDTRISGNKINNCASGIRILLPRVTTQYTQDANGNPTGRVNKTKHHVITENTITNITKNHAIQVYGRKDYQTIDDVVISGNVIDGVVARHGIHISDVYNYTIANNVVDNVGHHGILITRSTYGSATANTLRSVKGNGIRIEEGRCNNVTVANNILKDVGFSGISVSGESRRVRVFFNTLVDVGTRATESDGYDGIIFLSGVARSMCAFNDITGLGMRHGIYLTNTCSQISSYGNYVKGAGFDDSYNDNSIDPITSTANVI</sequence>
<dbReference type="NCBIfam" id="TIGR03804">
    <property type="entry name" value="para_beta_helix"/>
    <property type="match status" value="1"/>
</dbReference>
<dbReference type="EMBL" id="VKQA01000002">
    <property type="protein sequence ID" value="MDR4250701.1"/>
    <property type="molecule type" value="Genomic_DNA"/>
</dbReference>
<gene>
    <name evidence="2" type="ORF">FO508_10130</name>
</gene>
<dbReference type="InterPro" id="IPR022441">
    <property type="entry name" value="Para_beta_helix_rpt-2"/>
</dbReference>
<dbReference type="RefSeq" id="WP_309415790.1">
    <property type="nucleotide sequence ID" value="NZ_CP187658.1"/>
</dbReference>
<dbReference type="InterPro" id="IPR011050">
    <property type="entry name" value="Pectin_lyase_fold/virulence"/>
</dbReference>
<dbReference type="InterPro" id="IPR012334">
    <property type="entry name" value="Pectin_lyas_fold"/>
</dbReference>
<protein>
    <recommendedName>
        <fullName evidence="1">Right handed beta helix domain-containing protein</fullName>
    </recommendedName>
</protein>
<organism evidence="2 3">
    <name type="scientific">Bacillus pumilus</name>
    <name type="common">Bacillus mesentericus</name>
    <dbReference type="NCBI Taxonomy" id="1408"/>
    <lineage>
        <taxon>Bacteria</taxon>
        <taxon>Bacillati</taxon>
        <taxon>Bacillota</taxon>
        <taxon>Bacilli</taxon>
        <taxon>Bacillales</taxon>
        <taxon>Bacillaceae</taxon>
        <taxon>Bacillus</taxon>
    </lineage>
</organism>
<dbReference type="SMART" id="SM00710">
    <property type="entry name" value="PbH1"/>
    <property type="match status" value="9"/>
</dbReference>
<dbReference type="Gene3D" id="2.160.20.10">
    <property type="entry name" value="Single-stranded right-handed beta-helix, Pectin lyase-like"/>
    <property type="match status" value="1"/>
</dbReference>
<accession>A0AAE4B7P9</accession>
<dbReference type="InterPro" id="IPR039448">
    <property type="entry name" value="Beta_helix"/>
</dbReference>
<dbReference type="AlphaFoldDB" id="A0AAE4B7P9"/>
<reference evidence="2" key="1">
    <citation type="submission" date="2019-07" db="EMBL/GenBank/DDBJ databases">
        <title>Phylogenomic Reclassification of ATCC Bacillus Strains and Various Taxa within the Genus Bacillus.</title>
        <authorList>
            <person name="Riojas M.A."/>
            <person name="Frank A.M."/>
            <person name="Fenn S.L."/>
            <person name="King S."/>
            <person name="Brower S."/>
            <person name="Hazbon M.H."/>
        </authorList>
    </citation>
    <scope>NUCLEOTIDE SEQUENCE</scope>
    <source>
        <strain evidence="2">ATCC 27142</strain>
    </source>
</reference>
<evidence type="ECO:0000259" key="1">
    <source>
        <dbReference type="Pfam" id="PF13229"/>
    </source>
</evidence>
<dbReference type="InterPro" id="IPR006626">
    <property type="entry name" value="PbH1"/>
</dbReference>
<name>A0AAE4B7P9_BACPU</name>
<dbReference type="Pfam" id="PF13229">
    <property type="entry name" value="Beta_helix"/>
    <property type="match status" value="1"/>
</dbReference>
<dbReference type="SUPFAM" id="SSF51126">
    <property type="entry name" value="Pectin lyase-like"/>
    <property type="match status" value="2"/>
</dbReference>
<feature type="domain" description="Right handed beta helix" evidence="1">
    <location>
        <begin position="409"/>
        <end position="600"/>
    </location>
</feature>
<evidence type="ECO:0000313" key="2">
    <source>
        <dbReference type="EMBL" id="MDR4250701.1"/>
    </source>
</evidence>
<dbReference type="Proteomes" id="UP001182042">
    <property type="component" value="Unassembled WGS sequence"/>
</dbReference>
<proteinExistence type="predicted"/>
<comment type="caution">
    <text evidence="2">The sequence shown here is derived from an EMBL/GenBank/DDBJ whole genome shotgun (WGS) entry which is preliminary data.</text>
</comment>
<evidence type="ECO:0000313" key="3">
    <source>
        <dbReference type="Proteomes" id="UP001182042"/>
    </source>
</evidence>